<reference evidence="2" key="1">
    <citation type="submission" date="2016-04" db="EMBL/GenBank/DDBJ databases">
        <authorList>
            <person name="Chen L."/>
            <person name="Zhuang W."/>
            <person name="Wang G."/>
        </authorList>
    </citation>
    <scope>NUCLEOTIDE SEQUENCE [LARGE SCALE GENOMIC DNA]</scope>
    <source>
        <strain evidence="2">17621</strain>
    </source>
</reference>
<dbReference type="EMBL" id="LVXG01000078">
    <property type="protein sequence ID" value="OQP39967.1"/>
    <property type="molecule type" value="Genomic_DNA"/>
</dbReference>
<dbReference type="InterPro" id="IPR022385">
    <property type="entry name" value="Rhs_assc_core"/>
</dbReference>
<organism evidence="1 2">
    <name type="scientific">Niastella yeongjuensis</name>
    <dbReference type="NCBI Taxonomy" id="354355"/>
    <lineage>
        <taxon>Bacteria</taxon>
        <taxon>Pseudomonadati</taxon>
        <taxon>Bacteroidota</taxon>
        <taxon>Chitinophagia</taxon>
        <taxon>Chitinophagales</taxon>
        <taxon>Chitinophagaceae</taxon>
        <taxon>Niastella</taxon>
    </lineage>
</organism>
<dbReference type="STRING" id="354355.SAMN05660816_02198"/>
<dbReference type="NCBIfam" id="TIGR03696">
    <property type="entry name" value="Rhs_assc_core"/>
    <property type="match status" value="1"/>
</dbReference>
<proteinExistence type="predicted"/>
<evidence type="ECO:0000313" key="2">
    <source>
        <dbReference type="Proteomes" id="UP000192610"/>
    </source>
</evidence>
<dbReference type="Gene3D" id="2.180.10.10">
    <property type="entry name" value="RHS repeat-associated core"/>
    <property type="match status" value="1"/>
</dbReference>
<dbReference type="PANTHER" id="PTHR32305">
    <property type="match status" value="1"/>
</dbReference>
<dbReference type="RefSeq" id="WP_207631726.1">
    <property type="nucleotide sequence ID" value="NZ_FOCZ01000003.1"/>
</dbReference>
<comment type="caution">
    <text evidence="1">The sequence shown here is derived from an EMBL/GenBank/DDBJ whole genome shotgun (WGS) entry which is preliminary data.</text>
</comment>
<sequence length="317" mass="35172">MKCISTWNTSHFGETFVEEHSNTNRTPYLFNGKELDEETGLYYYGAGYYDPRTSIWQSVDPLSHKFPGWSPYSFAFDDPIRFADPTGAAPEDFVKDNKTGQIHWDKDAKSQATTKAGETYLGKDLTFKFNSYIDAKLWDGPLGSFPAGDKLTSTITVTSNTDANNNLLSVDIKSSVDVHKTGGIIQGDGYFPGQKNVALNIKGAKSGFATFEQHAKVNGFEETGLLMMGFEKVNVAQKLTIGLNGTNLSVTAATDIFPSATLSVNNVQLFQYNQPSFKATHGRELTGYREPISKANDGLIPVYRWLRPAPAFYQRYK</sequence>
<dbReference type="AlphaFoldDB" id="A0A1V9E1G3"/>
<accession>A0A1V9E1G3</accession>
<evidence type="ECO:0008006" key="3">
    <source>
        <dbReference type="Google" id="ProtNLM"/>
    </source>
</evidence>
<protein>
    <recommendedName>
        <fullName evidence="3">RHS repeat-associated core domain-containing protein</fullName>
    </recommendedName>
</protein>
<evidence type="ECO:0000313" key="1">
    <source>
        <dbReference type="EMBL" id="OQP39967.1"/>
    </source>
</evidence>
<keyword evidence="2" id="KW-1185">Reference proteome</keyword>
<dbReference type="PANTHER" id="PTHR32305:SF15">
    <property type="entry name" value="PROTEIN RHSA-RELATED"/>
    <property type="match status" value="1"/>
</dbReference>
<dbReference type="Proteomes" id="UP000192610">
    <property type="component" value="Unassembled WGS sequence"/>
</dbReference>
<dbReference type="InterPro" id="IPR050708">
    <property type="entry name" value="T6SS_VgrG/RHS"/>
</dbReference>
<name>A0A1V9E1G3_9BACT</name>
<gene>
    <name evidence="1" type="ORF">A4H97_17270</name>
</gene>